<reference evidence="2" key="1">
    <citation type="journal article" date="2020" name="mSystems">
        <title>Genome- and Community-Level Interaction Insights into Carbon Utilization and Element Cycling Functions of Hydrothermarchaeota in Hydrothermal Sediment.</title>
        <authorList>
            <person name="Zhou Z."/>
            <person name="Liu Y."/>
            <person name="Xu W."/>
            <person name="Pan J."/>
            <person name="Luo Z.H."/>
            <person name="Li M."/>
        </authorList>
    </citation>
    <scope>NUCLEOTIDE SEQUENCE [LARGE SCALE GENOMIC DNA]</scope>
    <source>
        <strain evidence="2">HyVt-102</strain>
    </source>
</reference>
<name>A0A7C0ZDB9_UNCW3</name>
<evidence type="ECO:0000259" key="1">
    <source>
        <dbReference type="Pfam" id="PF19289"/>
    </source>
</evidence>
<dbReference type="GO" id="GO:0008237">
    <property type="term" value="F:metallopeptidase activity"/>
    <property type="evidence" value="ECO:0007669"/>
    <property type="project" value="InterPro"/>
</dbReference>
<dbReference type="SUPFAM" id="SSF111283">
    <property type="entry name" value="Putative modulator of DNA gyrase, PmbA/TldD"/>
    <property type="match status" value="1"/>
</dbReference>
<dbReference type="GO" id="GO:0006508">
    <property type="term" value="P:proteolysis"/>
    <property type="evidence" value="ECO:0007669"/>
    <property type="project" value="InterPro"/>
</dbReference>
<protein>
    <submittedName>
        <fullName evidence="2">TldD/PmbA family protein</fullName>
    </submittedName>
</protein>
<dbReference type="EMBL" id="DQWE01000340">
    <property type="protein sequence ID" value="HDI83551.1"/>
    <property type="molecule type" value="Genomic_DNA"/>
</dbReference>
<dbReference type="InterPro" id="IPR045569">
    <property type="entry name" value="Metalloprtase-TldD/E_C"/>
</dbReference>
<sequence>MVNIEQMIDVFEKTIKGNEGLELLMFAERSLFIRYARSVIHQNALFDDTVINLGMRRGEKLASTVFTSPDIDKLNQEIEKLKGLLELMPSIKGLPPIVEPYPFEPVEAKIEEIKLEVEFEKVKKIIEAAENVHVHGILKRGYSVILYTNGRGLHLSHVSPVKYMKVIYEKGDRLVRKDYFDTDIEPEKVIDDLKWRIEAGDEEVLIDPGRYTVILEPSALADLAEMMGYVSLNARAVIEGRSFFEHGKKVFSDAITIVDDHGFPDGFSLPFDFEGMPRKRVVMIDKGVCRNIVTDRLMGKRMNKESTGHSLGFLNPGFSFPMHMVFDAGDTSIDEMVKETEKGLFISNFHYINVINPKDLTLTGMTRFGTYLIEDGNITKPVRNLRFTQSVVEAFNNVVSVTNKREIIGPTDTYSYTIPHHMVVPGIKIEGFNFTGRTE</sequence>
<dbReference type="AlphaFoldDB" id="A0A7C0ZDB9"/>
<evidence type="ECO:0000313" key="2">
    <source>
        <dbReference type="EMBL" id="HDI83551.1"/>
    </source>
</evidence>
<proteinExistence type="predicted"/>
<feature type="domain" description="Metalloprotease TldD/E C-terminal" evidence="1">
    <location>
        <begin position="208"/>
        <end position="436"/>
    </location>
</feature>
<dbReference type="Pfam" id="PF19289">
    <property type="entry name" value="PmbA_TldD_3rd"/>
    <property type="match status" value="1"/>
</dbReference>
<dbReference type="InterPro" id="IPR036059">
    <property type="entry name" value="TldD/PmbA_sf"/>
</dbReference>
<dbReference type="PANTHER" id="PTHR43666:SF1">
    <property type="entry name" value="CONSERVED PROTEIN"/>
    <property type="match status" value="1"/>
</dbReference>
<dbReference type="PANTHER" id="PTHR43666">
    <property type="entry name" value="TLDD PROTEIN"/>
    <property type="match status" value="1"/>
</dbReference>
<organism evidence="2">
    <name type="scientific">candidate division WOR-3 bacterium</name>
    <dbReference type="NCBI Taxonomy" id="2052148"/>
    <lineage>
        <taxon>Bacteria</taxon>
        <taxon>Bacteria division WOR-3</taxon>
    </lineage>
</organism>
<gene>
    <name evidence="2" type="ORF">ENF18_07170</name>
</gene>
<comment type="caution">
    <text evidence="2">The sequence shown here is derived from an EMBL/GenBank/DDBJ whole genome shotgun (WGS) entry which is preliminary data.</text>
</comment>
<dbReference type="Proteomes" id="UP000885847">
    <property type="component" value="Unassembled WGS sequence"/>
</dbReference>
<accession>A0A7C0ZDB9</accession>